<keyword evidence="1" id="KW-1185">Reference proteome</keyword>
<dbReference type="AlphaFoldDB" id="A0A915AW80"/>
<dbReference type="WBParaSite" id="PgR034_g003_t01">
    <property type="protein sequence ID" value="PgR034_g003_t01"/>
    <property type="gene ID" value="PgR034_g003"/>
</dbReference>
<name>A0A915AW80_PARUN</name>
<dbReference type="Proteomes" id="UP000887569">
    <property type="component" value="Unplaced"/>
</dbReference>
<accession>A0A915AW80</accession>
<evidence type="ECO:0000313" key="2">
    <source>
        <dbReference type="WBParaSite" id="PgR018_g045_t01"/>
    </source>
</evidence>
<protein>
    <submittedName>
        <fullName evidence="3">Integumentary mucin C.1-like</fullName>
    </submittedName>
</protein>
<evidence type="ECO:0000313" key="1">
    <source>
        <dbReference type="Proteomes" id="UP000887569"/>
    </source>
</evidence>
<dbReference type="WBParaSite" id="PgR018_g045_t01">
    <property type="protein sequence ID" value="PgR018_g045_t01"/>
    <property type="gene ID" value="PgR018_g045"/>
</dbReference>
<reference evidence="2 3" key="1">
    <citation type="submission" date="2022-11" db="UniProtKB">
        <authorList>
            <consortium name="WormBaseParasite"/>
        </authorList>
    </citation>
    <scope>IDENTIFICATION</scope>
</reference>
<organism evidence="1 2">
    <name type="scientific">Parascaris univalens</name>
    <name type="common">Nematode worm</name>
    <dbReference type="NCBI Taxonomy" id="6257"/>
    <lineage>
        <taxon>Eukaryota</taxon>
        <taxon>Metazoa</taxon>
        <taxon>Ecdysozoa</taxon>
        <taxon>Nematoda</taxon>
        <taxon>Chromadorea</taxon>
        <taxon>Rhabditida</taxon>
        <taxon>Spirurina</taxon>
        <taxon>Ascaridomorpha</taxon>
        <taxon>Ascaridoidea</taxon>
        <taxon>Ascarididae</taxon>
        <taxon>Parascaris</taxon>
    </lineage>
</organism>
<proteinExistence type="predicted"/>
<sequence>MHLLLNGEATDAMFHSFLSTPHTHRCFSFSAVEKILCAEEVSGSRGHRQHITKFNIMNDKENNRRKKKNNMQKCCEVAELTSLVRFSIYIQMSCQIRFYFQFPGNYSYRSCQRKQYNIVLKRCEKIGEQIRHFPTIRSHQVHHAHSPVAAAKSSPHF</sequence>
<evidence type="ECO:0000313" key="3">
    <source>
        <dbReference type="WBParaSite" id="PgR034_g003_t01"/>
    </source>
</evidence>